<accession>A0A852UVP7</accession>
<feature type="compositionally biased region" description="Low complexity" evidence="1">
    <location>
        <begin position="132"/>
        <end position="146"/>
    </location>
</feature>
<feature type="region of interest" description="Disordered" evidence="1">
    <location>
        <begin position="103"/>
        <end position="146"/>
    </location>
</feature>
<dbReference type="SUPFAM" id="SSF160904">
    <property type="entry name" value="Jann2411-like"/>
    <property type="match status" value="2"/>
</dbReference>
<reference evidence="3 4" key="1">
    <citation type="submission" date="2020-07" db="EMBL/GenBank/DDBJ databases">
        <title>Sequencing the genomes of 1000 actinobacteria strains.</title>
        <authorList>
            <person name="Klenk H.-P."/>
        </authorList>
    </citation>
    <scope>NUCLEOTIDE SEQUENCE [LARGE SCALE GENOMIC DNA]</scope>
    <source>
        <strain evidence="3 4">DSM 45763</strain>
    </source>
</reference>
<dbReference type="AlphaFoldDB" id="A0A852UVP7"/>
<proteinExistence type="predicted"/>
<evidence type="ECO:0000256" key="1">
    <source>
        <dbReference type="SAM" id="MobiDB-lite"/>
    </source>
</evidence>
<feature type="domain" description="Zinc finger CGNR" evidence="2">
    <location>
        <begin position="179"/>
        <end position="217"/>
    </location>
</feature>
<dbReference type="PANTHER" id="PTHR35525:SF3">
    <property type="entry name" value="BLL6575 PROTEIN"/>
    <property type="match status" value="1"/>
</dbReference>
<name>A0A852UVP7_9ACTN</name>
<dbReference type="EMBL" id="JACCCO010000001">
    <property type="protein sequence ID" value="NYF40020.1"/>
    <property type="molecule type" value="Genomic_DNA"/>
</dbReference>
<evidence type="ECO:0000259" key="2">
    <source>
        <dbReference type="Pfam" id="PF11706"/>
    </source>
</evidence>
<keyword evidence="4" id="KW-1185">Reference proteome</keyword>
<dbReference type="RefSeq" id="WP_179819582.1">
    <property type="nucleotide sequence ID" value="NZ_CP192034.1"/>
</dbReference>
<sequence>MPILEFVSTVRATRAGLTDTLSDVAGTTAWCREHAAELDLPAGFTASEEVRRELVELRQAVRALFARAVAPGPASRADAGRLPGFAESLDLVNATALAVPTAPRLEWPTGPDPSVPPDSPGSSAPPVPPESSAPSDLSSSSAPSARNVPAVAAGDSARARAALASAAIAFLAGPRRELLRACPAPRCVLYFVREHARQEWCSVACGNRARAARHYRQHRDD</sequence>
<comment type="caution">
    <text evidence="3">The sequence shown here is derived from an EMBL/GenBank/DDBJ whole genome shotgun (WGS) entry which is preliminary data.</text>
</comment>
<dbReference type="InterPro" id="IPR010852">
    <property type="entry name" value="ABATE"/>
</dbReference>
<feature type="compositionally biased region" description="Pro residues" evidence="1">
    <location>
        <begin position="110"/>
        <end position="131"/>
    </location>
</feature>
<evidence type="ECO:0000313" key="4">
    <source>
        <dbReference type="Proteomes" id="UP000576393"/>
    </source>
</evidence>
<organism evidence="3 4">
    <name type="scientific">Streptosporangium sandarakinum</name>
    <dbReference type="NCBI Taxonomy" id="1260955"/>
    <lineage>
        <taxon>Bacteria</taxon>
        <taxon>Bacillati</taxon>
        <taxon>Actinomycetota</taxon>
        <taxon>Actinomycetes</taxon>
        <taxon>Streptosporangiales</taxon>
        <taxon>Streptosporangiaceae</taxon>
        <taxon>Streptosporangium</taxon>
    </lineage>
</organism>
<dbReference type="Proteomes" id="UP000576393">
    <property type="component" value="Unassembled WGS sequence"/>
</dbReference>
<gene>
    <name evidence="3" type="ORF">HDA43_002179</name>
</gene>
<dbReference type="Pfam" id="PF07336">
    <property type="entry name" value="ABATE"/>
    <property type="match status" value="1"/>
</dbReference>
<evidence type="ECO:0000313" key="3">
    <source>
        <dbReference type="EMBL" id="NYF40020.1"/>
    </source>
</evidence>
<dbReference type="Pfam" id="PF11706">
    <property type="entry name" value="zf-CGNR"/>
    <property type="match status" value="1"/>
</dbReference>
<dbReference type="Gene3D" id="1.10.3300.10">
    <property type="entry name" value="Jann2411-like domain"/>
    <property type="match status" value="1"/>
</dbReference>
<dbReference type="PANTHER" id="PTHR35525">
    <property type="entry name" value="BLL6575 PROTEIN"/>
    <property type="match status" value="1"/>
</dbReference>
<dbReference type="InterPro" id="IPR021005">
    <property type="entry name" value="Znf_CGNR"/>
</dbReference>
<protein>
    <submittedName>
        <fullName evidence="3">Putative RNA-binding Zn ribbon-like protein</fullName>
    </submittedName>
</protein>
<dbReference type="InterPro" id="IPR023286">
    <property type="entry name" value="ABATE_dom_sf"/>
</dbReference>